<gene>
    <name evidence="10" type="ORF">IAA04_06025</name>
</gene>
<proteinExistence type="predicted"/>
<dbReference type="GO" id="GO:0005524">
    <property type="term" value="F:ATP binding"/>
    <property type="evidence" value="ECO:0007669"/>
    <property type="project" value="UniProtKB-KW"/>
</dbReference>
<evidence type="ECO:0000256" key="2">
    <source>
        <dbReference type="ARBA" id="ARBA00022448"/>
    </source>
</evidence>
<dbReference type="SUPFAM" id="SSF52540">
    <property type="entry name" value="P-loop containing nucleoside triphosphate hydrolases"/>
    <property type="match status" value="2"/>
</dbReference>
<dbReference type="PROSITE" id="PS00211">
    <property type="entry name" value="ABC_TRANSPORTER_1"/>
    <property type="match status" value="2"/>
</dbReference>
<dbReference type="Proteomes" id="UP000823883">
    <property type="component" value="Unassembled WGS sequence"/>
</dbReference>
<keyword evidence="2" id="KW-0813">Transport</keyword>
<evidence type="ECO:0000256" key="8">
    <source>
        <dbReference type="ARBA" id="ARBA00023136"/>
    </source>
</evidence>
<dbReference type="SMART" id="SM00382">
    <property type="entry name" value="AAA"/>
    <property type="match status" value="2"/>
</dbReference>
<dbReference type="CDD" id="cd03216">
    <property type="entry name" value="ABC_Carb_Monos_I"/>
    <property type="match status" value="1"/>
</dbReference>
<feature type="domain" description="ABC transporter" evidence="9">
    <location>
        <begin position="4"/>
        <end position="239"/>
    </location>
</feature>
<accession>A0A9D2PCM2</accession>
<evidence type="ECO:0000256" key="1">
    <source>
        <dbReference type="ARBA" id="ARBA00004202"/>
    </source>
</evidence>
<dbReference type="PANTHER" id="PTHR43790:SF9">
    <property type="entry name" value="GALACTOFURANOSE TRANSPORTER ATP-BINDING PROTEIN YTFR"/>
    <property type="match status" value="1"/>
</dbReference>
<dbReference type="InterPro" id="IPR003439">
    <property type="entry name" value="ABC_transporter-like_ATP-bd"/>
</dbReference>
<dbReference type="EMBL" id="DWWL01000040">
    <property type="protein sequence ID" value="HJC47591.1"/>
    <property type="molecule type" value="Genomic_DNA"/>
</dbReference>
<evidence type="ECO:0000256" key="6">
    <source>
        <dbReference type="ARBA" id="ARBA00022840"/>
    </source>
</evidence>
<evidence type="ECO:0000256" key="3">
    <source>
        <dbReference type="ARBA" id="ARBA00022475"/>
    </source>
</evidence>
<dbReference type="AlphaFoldDB" id="A0A9D2PCM2"/>
<feature type="domain" description="ABC transporter" evidence="9">
    <location>
        <begin position="257"/>
        <end position="497"/>
    </location>
</feature>
<evidence type="ECO:0000259" key="9">
    <source>
        <dbReference type="PROSITE" id="PS50893"/>
    </source>
</evidence>
<evidence type="ECO:0000256" key="5">
    <source>
        <dbReference type="ARBA" id="ARBA00022741"/>
    </source>
</evidence>
<dbReference type="PROSITE" id="PS50893">
    <property type="entry name" value="ABC_TRANSPORTER_2"/>
    <property type="match status" value="2"/>
</dbReference>
<keyword evidence="4" id="KW-0677">Repeat</keyword>
<keyword evidence="5" id="KW-0547">Nucleotide-binding</keyword>
<dbReference type="InterPro" id="IPR017871">
    <property type="entry name" value="ABC_transporter-like_CS"/>
</dbReference>
<comment type="subcellular location">
    <subcellularLocation>
        <location evidence="1">Cell membrane</location>
        <topology evidence="1">Peripheral membrane protein</topology>
    </subcellularLocation>
</comment>
<evidence type="ECO:0000313" key="11">
    <source>
        <dbReference type="Proteomes" id="UP000823883"/>
    </source>
</evidence>
<dbReference type="InterPro" id="IPR003593">
    <property type="entry name" value="AAA+_ATPase"/>
</dbReference>
<keyword evidence="7" id="KW-1278">Translocase</keyword>
<dbReference type="Pfam" id="PF00005">
    <property type="entry name" value="ABC_tran"/>
    <property type="match status" value="2"/>
</dbReference>
<evidence type="ECO:0000256" key="4">
    <source>
        <dbReference type="ARBA" id="ARBA00022737"/>
    </source>
</evidence>
<reference evidence="10" key="2">
    <citation type="submission" date="2021-04" db="EMBL/GenBank/DDBJ databases">
        <authorList>
            <person name="Gilroy R."/>
        </authorList>
    </citation>
    <scope>NUCLEOTIDE SEQUENCE</scope>
    <source>
        <strain evidence="10">CHK183-5548</strain>
    </source>
</reference>
<evidence type="ECO:0000313" key="10">
    <source>
        <dbReference type="EMBL" id="HJC47591.1"/>
    </source>
</evidence>
<comment type="caution">
    <text evidence="10">The sequence shown here is derived from an EMBL/GenBank/DDBJ whole genome shotgun (WGS) entry which is preliminary data.</text>
</comment>
<name>A0A9D2PCM2_9FIRM</name>
<dbReference type="InterPro" id="IPR027417">
    <property type="entry name" value="P-loop_NTPase"/>
</dbReference>
<dbReference type="GO" id="GO:0016887">
    <property type="term" value="F:ATP hydrolysis activity"/>
    <property type="evidence" value="ECO:0007669"/>
    <property type="project" value="InterPro"/>
</dbReference>
<reference evidence="10" key="1">
    <citation type="journal article" date="2021" name="PeerJ">
        <title>Extensive microbial diversity within the chicken gut microbiome revealed by metagenomics and culture.</title>
        <authorList>
            <person name="Gilroy R."/>
            <person name="Ravi A."/>
            <person name="Getino M."/>
            <person name="Pursley I."/>
            <person name="Horton D.L."/>
            <person name="Alikhan N.F."/>
            <person name="Baker D."/>
            <person name="Gharbi K."/>
            <person name="Hall N."/>
            <person name="Watson M."/>
            <person name="Adriaenssens E.M."/>
            <person name="Foster-Nyarko E."/>
            <person name="Jarju S."/>
            <person name="Secka A."/>
            <person name="Antonio M."/>
            <person name="Oren A."/>
            <person name="Chaudhuri R.R."/>
            <person name="La Ragione R."/>
            <person name="Hildebrand F."/>
            <person name="Pallen M.J."/>
        </authorList>
    </citation>
    <scope>NUCLEOTIDE SEQUENCE</scope>
    <source>
        <strain evidence="10">CHK183-5548</strain>
    </source>
</reference>
<dbReference type="GO" id="GO:0005886">
    <property type="term" value="C:plasma membrane"/>
    <property type="evidence" value="ECO:0007669"/>
    <property type="project" value="UniProtKB-SubCell"/>
</dbReference>
<dbReference type="FunFam" id="3.40.50.300:FF:000127">
    <property type="entry name" value="Ribose import ATP-binding protein RbsA"/>
    <property type="match status" value="1"/>
</dbReference>
<dbReference type="Gene3D" id="3.40.50.300">
    <property type="entry name" value="P-loop containing nucleotide triphosphate hydrolases"/>
    <property type="match status" value="2"/>
</dbReference>
<keyword evidence="3" id="KW-1003">Cell membrane</keyword>
<protein>
    <submittedName>
        <fullName evidence="10">ABC transporter ATP-binding protein</fullName>
    </submittedName>
</protein>
<evidence type="ECO:0000256" key="7">
    <source>
        <dbReference type="ARBA" id="ARBA00022967"/>
    </source>
</evidence>
<dbReference type="CDD" id="cd03215">
    <property type="entry name" value="ABC_Carb_Monos_II"/>
    <property type="match status" value="1"/>
</dbReference>
<organism evidence="10 11">
    <name type="scientific">Candidatus Lachnoclostridium pullistercoris</name>
    <dbReference type="NCBI Taxonomy" id="2838632"/>
    <lineage>
        <taxon>Bacteria</taxon>
        <taxon>Bacillati</taxon>
        <taxon>Bacillota</taxon>
        <taxon>Clostridia</taxon>
        <taxon>Lachnospirales</taxon>
        <taxon>Lachnospiraceae</taxon>
    </lineage>
</organism>
<sequence length="512" mass="56674">MYAVEMRGITKEYPLVRALDQVDFFLREGEILSLLGENGAGKSTLMKVLYGMCRPDAGEIRIKGEKADIRTPKQAIDLGIGMVHQHFMLIPVMTVAENIVVGQENTKGLLFNQAEAEKRVQEMIDRYGFGIKASQKVSELSVGEQQKVEILKAIYRDAEILILDEPTAVLTPQEVEELFRILRDLKKQNKSIVIITHKLKETLAIADSVSVLRDGKMIKTGMPVQGATADELAQMMVGREVTLGVSRRSKKVGETALLVRDLVLTEKGRTLLNHVKMELKKGEILGIAGIEGNGQTELIECLTGIRRPDVLDVEKDGKKLGGTPGDFIHAGIGHIPEDRMTRGLILELSLQDNLILGYQDRFQKRGILDQKRIREFSDNLLKEFRIKAPGSMAKAGSLSGGNQQKVVIARVFSEDPDIIIVAQPTRGVDIGAMEYIHERLLDLRDEGKAILLISADLDEVKSLSDRLTVMYGGRLVAEGKPEEFDDMELGLLMTGAISGEDREVQRHGSTNS</sequence>
<dbReference type="InterPro" id="IPR050107">
    <property type="entry name" value="ABC_carbohydrate_import_ATPase"/>
</dbReference>
<keyword evidence="6 10" id="KW-0067">ATP-binding</keyword>
<dbReference type="PANTHER" id="PTHR43790">
    <property type="entry name" value="CARBOHYDRATE TRANSPORT ATP-BINDING PROTEIN MG119-RELATED"/>
    <property type="match status" value="1"/>
</dbReference>
<keyword evidence="8" id="KW-0472">Membrane</keyword>